<dbReference type="RefSeq" id="XP_075101983.1">
    <property type="nucleotide sequence ID" value="XM_075245882.1"/>
</dbReference>
<gene>
    <name evidence="2" type="primary">LOC107772461</name>
</gene>
<protein>
    <submittedName>
        <fullName evidence="2">Uncharacterized protein LOC107772461</fullName>
    </submittedName>
</protein>
<evidence type="ECO:0000313" key="1">
    <source>
        <dbReference type="Proteomes" id="UP000790787"/>
    </source>
</evidence>
<accession>A0AC58TXN0</accession>
<proteinExistence type="predicted"/>
<reference evidence="2" key="2">
    <citation type="submission" date="2025-08" db="UniProtKB">
        <authorList>
            <consortium name="RefSeq"/>
        </authorList>
    </citation>
    <scope>IDENTIFICATION</scope>
    <source>
        <tissue evidence="2">Leaf</tissue>
    </source>
</reference>
<sequence>MTRTLPNINQANAMIINVESQRMHGKGASSLTDNNEAASMMSNKPYNSNYNGGYNNNGGFNTNNYNRGFKPRNSFGKSGIYCEYCKGKGHTKDNCYKLHGYLPDFKNRKREGPSNTHENSVTIAGNQIPQSHNQSDPHASPAHFFTQEQYNHILQLLNKGQEAELVANAATAGTTCIAYALVSYLIDQNWIVDTYASNHMDLSSEKVLGIGKEEFGLYILKANGRPVSGQQVLHKQIFTSFPTVNITSDAFNKCGSLATEQSCSVSSLWHRRLGHAPLKVLQKLDGVPSLKLEGHHCTVCPIAKQSRLPFSHSLTCSSAAFDIVHANVWGPYRIPNYDGKRSPSLQHLKVFGSLCYATNVKKCNKFSPRAIPSVHMRYSSSQTGYILYDLHSKVFFVSKHVVFKKEVFPFKHMTSDSSILFPMLKFVETSSQPLHQDTTPTSAINSPTLASVEDPIFNYSEDHSTTDLSPSQVSPSTLPSTSVVELRKTSRTTKPHVWLKYFVVQPQKGACQYPIANYVGYNNLFPTYQASIAAYSAILEPRSFSETSRYPKWIDEMQTEIAALEENNTWSVVDLPPEKTLIGCK</sequence>
<evidence type="ECO:0000313" key="2">
    <source>
        <dbReference type="RefSeq" id="XP_075101983.1"/>
    </source>
</evidence>
<reference evidence="1" key="1">
    <citation type="journal article" date="2014" name="Nat. Commun.">
        <title>The tobacco genome sequence and its comparison with those of tomato and potato.</title>
        <authorList>
            <person name="Sierro N."/>
            <person name="Battey J.N."/>
            <person name="Ouadi S."/>
            <person name="Bakaher N."/>
            <person name="Bovet L."/>
            <person name="Willig A."/>
            <person name="Goepfert S."/>
            <person name="Peitsch M.C."/>
            <person name="Ivanov N.V."/>
        </authorList>
    </citation>
    <scope>NUCLEOTIDE SEQUENCE [LARGE SCALE GENOMIC DNA]</scope>
</reference>
<name>A0AC58TXN0_TOBAC</name>
<keyword evidence="1" id="KW-1185">Reference proteome</keyword>
<dbReference type="Proteomes" id="UP000790787">
    <property type="component" value="Chromosome 23"/>
</dbReference>
<organism evidence="1 2">
    <name type="scientific">Nicotiana tabacum</name>
    <name type="common">Common tobacco</name>
    <dbReference type="NCBI Taxonomy" id="4097"/>
    <lineage>
        <taxon>Eukaryota</taxon>
        <taxon>Viridiplantae</taxon>
        <taxon>Streptophyta</taxon>
        <taxon>Embryophyta</taxon>
        <taxon>Tracheophyta</taxon>
        <taxon>Spermatophyta</taxon>
        <taxon>Magnoliopsida</taxon>
        <taxon>eudicotyledons</taxon>
        <taxon>Gunneridae</taxon>
        <taxon>Pentapetalae</taxon>
        <taxon>asterids</taxon>
        <taxon>lamiids</taxon>
        <taxon>Solanales</taxon>
        <taxon>Solanaceae</taxon>
        <taxon>Nicotianoideae</taxon>
        <taxon>Nicotianeae</taxon>
        <taxon>Nicotiana</taxon>
    </lineage>
</organism>